<dbReference type="EMBL" id="GBRH01273032">
    <property type="protein sequence ID" value="JAD24863.1"/>
    <property type="molecule type" value="Transcribed_RNA"/>
</dbReference>
<organism evidence="1">
    <name type="scientific">Arundo donax</name>
    <name type="common">Giant reed</name>
    <name type="synonym">Donax arundinaceus</name>
    <dbReference type="NCBI Taxonomy" id="35708"/>
    <lineage>
        <taxon>Eukaryota</taxon>
        <taxon>Viridiplantae</taxon>
        <taxon>Streptophyta</taxon>
        <taxon>Embryophyta</taxon>
        <taxon>Tracheophyta</taxon>
        <taxon>Spermatophyta</taxon>
        <taxon>Magnoliopsida</taxon>
        <taxon>Liliopsida</taxon>
        <taxon>Poales</taxon>
        <taxon>Poaceae</taxon>
        <taxon>PACMAD clade</taxon>
        <taxon>Arundinoideae</taxon>
        <taxon>Arundineae</taxon>
        <taxon>Arundo</taxon>
    </lineage>
</organism>
<reference evidence="1" key="2">
    <citation type="journal article" date="2015" name="Data Brief">
        <title>Shoot transcriptome of the giant reed, Arundo donax.</title>
        <authorList>
            <person name="Barrero R.A."/>
            <person name="Guerrero F.D."/>
            <person name="Moolhuijzen P."/>
            <person name="Goolsby J.A."/>
            <person name="Tidwell J."/>
            <person name="Bellgard S.E."/>
            <person name="Bellgard M.I."/>
        </authorList>
    </citation>
    <scope>NUCLEOTIDE SEQUENCE</scope>
    <source>
        <tissue evidence="1">Shoot tissue taken approximately 20 cm above the soil surface</tissue>
    </source>
</reference>
<dbReference type="AlphaFoldDB" id="A0A0A8YGC8"/>
<reference evidence="1" key="1">
    <citation type="submission" date="2014-09" db="EMBL/GenBank/DDBJ databases">
        <authorList>
            <person name="Magalhaes I.L.F."/>
            <person name="Oliveira U."/>
            <person name="Santos F.R."/>
            <person name="Vidigal T.H.D.A."/>
            <person name="Brescovit A.D."/>
            <person name="Santos A.J."/>
        </authorList>
    </citation>
    <scope>NUCLEOTIDE SEQUENCE</scope>
    <source>
        <tissue evidence="1">Shoot tissue taken approximately 20 cm above the soil surface</tissue>
    </source>
</reference>
<name>A0A0A8YGC8_ARUDO</name>
<sequence>MSNSRISYLILLLWYFGLQSKCTF</sequence>
<protein>
    <submittedName>
        <fullName evidence="1">Uncharacterized protein</fullName>
    </submittedName>
</protein>
<accession>A0A0A8YGC8</accession>
<evidence type="ECO:0000313" key="1">
    <source>
        <dbReference type="EMBL" id="JAD24863.1"/>
    </source>
</evidence>
<proteinExistence type="predicted"/>